<reference evidence="3 4" key="1">
    <citation type="journal article" date="2021" name="Int. J. Syst. Evol. Microbiol.">
        <title>Reticulibacter mediterranei gen. nov., sp. nov., within the new family Reticulibacteraceae fam. nov., and Ktedonospora formicarum gen. nov., sp. nov., Ktedonobacter robiniae sp. nov., Dictyobacter formicarum sp. nov. and Dictyobacter arantiisoli sp. nov., belonging to the class Ktedonobacteria.</title>
        <authorList>
            <person name="Yabe S."/>
            <person name="Zheng Y."/>
            <person name="Wang C.M."/>
            <person name="Sakai Y."/>
            <person name="Abe K."/>
            <person name="Yokota A."/>
            <person name="Donadio S."/>
            <person name="Cavaletti L."/>
            <person name="Monciardini P."/>
        </authorList>
    </citation>
    <scope>NUCLEOTIDE SEQUENCE [LARGE SCALE GENOMIC DNA]</scope>
    <source>
        <strain evidence="3 4">SOSP1-30</strain>
    </source>
</reference>
<protein>
    <submittedName>
        <fullName evidence="3">Uncharacterized protein</fullName>
    </submittedName>
</protein>
<feature type="transmembrane region" description="Helical" evidence="2">
    <location>
        <begin position="23"/>
        <end position="42"/>
    </location>
</feature>
<evidence type="ECO:0000313" key="3">
    <source>
        <dbReference type="EMBL" id="GHO55200.1"/>
    </source>
</evidence>
<comment type="caution">
    <text evidence="3">The sequence shown here is derived from an EMBL/GenBank/DDBJ whole genome shotgun (WGS) entry which is preliminary data.</text>
</comment>
<evidence type="ECO:0000256" key="2">
    <source>
        <dbReference type="SAM" id="Phobius"/>
    </source>
</evidence>
<keyword evidence="2" id="KW-0812">Transmembrane</keyword>
<feature type="region of interest" description="Disordered" evidence="1">
    <location>
        <begin position="192"/>
        <end position="224"/>
    </location>
</feature>
<evidence type="ECO:0000313" key="4">
    <source>
        <dbReference type="Proteomes" id="UP000654345"/>
    </source>
</evidence>
<gene>
    <name evidence="3" type="ORF">KSB_36750</name>
</gene>
<keyword evidence="2" id="KW-0472">Membrane</keyword>
<organism evidence="3 4">
    <name type="scientific">Ktedonobacter robiniae</name>
    <dbReference type="NCBI Taxonomy" id="2778365"/>
    <lineage>
        <taxon>Bacteria</taxon>
        <taxon>Bacillati</taxon>
        <taxon>Chloroflexota</taxon>
        <taxon>Ktedonobacteria</taxon>
        <taxon>Ktedonobacterales</taxon>
        <taxon>Ktedonobacteraceae</taxon>
        <taxon>Ktedonobacter</taxon>
    </lineage>
</organism>
<sequence length="235" mass="23956">MDAPHIPAPDPNKQPKLLARASLYFKGAVVLFLVIFTTIIAACGAPDNSMSANEKPQVTVTIDPNHIQKQVTASPTPGYWCGAWATQTSPAYNADPQQMTLGINAKFTKNSGGNPQGVAGATATAIIHWGDGLSGTATGTTSSDGLVVIPISTAGHDSAVGKTSIVTIDFAGPDGSHCSVGQDRAAFFSLTKPTVTPSPSPTRPTNPGGPGGQPTGTPKFCPTITIPNVTPPACP</sequence>
<accession>A0ABQ3UR60</accession>
<dbReference type="RefSeq" id="WP_201371818.1">
    <property type="nucleotide sequence ID" value="NZ_BNJG01000001.1"/>
</dbReference>
<evidence type="ECO:0000256" key="1">
    <source>
        <dbReference type="SAM" id="MobiDB-lite"/>
    </source>
</evidence>
<dbReference type="EMBL" id="BNJG01000001">
    <property type="protein sequence ID" value="GHO55200.1"/>
    <property type="molecule type" value="Genomic_DNA"/>
</dbReference>
<keyword evidence="4" id="KW-1185">Reference proteome</keyword>
<keyword evidence="2" id="KW-1133">Transmembrane helix</keyword>
<dbReference type="Proteomes" id="UP000654345">
    <property type="component" value="Unassembled WGS sequence"/>
</dbReference>
<proteinExistence type="predicted"/>
<name>A0ABQ3UR60_9CHLR</name>